<keyword evidence="4" id="KW-1185">Reference proteome</keyword>
<dbReference type="InterPro" id="IPR027075">
    <property type="entry name" value="CPSF2"/>
</dbReference>
<dbReference type="PANTHER" id="PTHR45922:SF1">
    <property type="entry name" value="CLEAVAGE AND POLYADENYLATION SPECIFICITY FACTOR SUBUNIT 2"/>
    <property type="match status" value="1"/>
</dbReference>
<comment type="similarity">
    <text evidence="1">Belongs to the metallo-beta-lactamase superfamily. RNA-metabolizing metallo-beta-lactamase-like family. CPSF2/YSH1 subfamily.</text>
</comment>
<keyword evidence="1" id="KW-0539">Nucleus</keyword>
<dbReference type="Pfam" id="PF16661">
    <property type="entry name" value="Lactamase_B_6"/>
    <property type="match status" value="1"/>
</dbReference>
<comment type="subcellular location">
    <subcellularLocation>
        <location evidence="1">Nucleus</location>
    </subcellularLocation>
</comment>
<evidence type="ECO:0000259" key="2">
    <source>
        <dbReference type="Pfam" id="PF16661"/>
    </source>
</evidence>
<evidence type="ECO:0000313" key="3">
    <source>
        <dbReference type="EMBL" id="KAJ4436591.1"/>
    </source>
</evidence>
<feature type="domain" description="Metallo-beta-lactamase" evidence="2">
    <location>
        <begin position="127"/>
        <end position="304"/>
    </location>
</feature>
<dbReference type="PANTHER" id="PTHR45922">
    <property type="entry name" value="CLEAVAGE AND POLYADENYLATION SPECIFICITY FACTOR SUBUNIT 2"/>
    <property type="match status" value="1"/>
</dbReference>
<evidence type="ECO:0000256" key="1">
    <source>
        <dbReference type="RuleBase" id="RU365006"/>
    </source>
</evidence>
<evidence type="ECO:0000313" key="4">
    <source>
        <dbReference type="Proteomes" id="UP001148838"/>
    </source>
</evidence>
<keyword evidence="1" id="KW-0507">mRNA processing</keyword>
<dbReference type="Gene3D" id="3.60.15.10">
    <property type="entry name" value="Ribonuclease Z/Hydroxyacylglutathione hydrolase-like"/>
    <property type="match status" value="1"/>
</dbReference>
<organism evidence="3 4">
    <name type="scientific">Periplaneta americana</name>
    <name type="common">American cockroach</name>
    <name type="synonym">Blatta americana</name>
    <dbReference type="NCBI Taxonomy" id="6978"/>
    <lineage>
        <taxon>Eukaryota</taxon>
        <taxon>Metazoa</taxon>
        <taxon>Ecdysozoa</taxon>
        <taxon>Arthropoda</taxon>
        <taxon>Hexapoda</taxon>
        <taxon>Insecta</taxon>
        <taxon>Pterygota</taxon>
        <taxon>Neoptera</taxon>
        <taxon>Polyneoptera</taxon>
        <taxon>Dictyoptera</taxon>
        <taxon>Blattodea</taxon>
        <taxon>Blattoidea</taxon>
        <taxon>Blattidae</taxon>
        <taxon>Blattinae</taxon>
        <taxon>Periplaneta</taxon>
    </lineage>
</organism>
<sequence length="330" mass="38688">MDGIRRGARISRLEKRRNEDVRRIMNMEESVIARIESRQLQWYGHVKWKGRWPNVLLQWSPAGRKKRGRPRNSWRAGILRMMNDKGLNEQDWNDRRRWKMGIKDTMTSIIKLHAISGAMDESPPCYILQVDDFRILLDCGWDENFDQEFMKELKRYVHQIDAVLLSYPDPLHLGALPYLVGKCGLNCPIYATIPVYKMGQMFMYDLYQSRHNMEEFDLFTLDDVDAAFDKIVQLKYNQSVPMKGKGYGLTITPLPAGHMIGGTIWKIVKVGEEDIVYAVDFNHKKERHLNGCELERLQRPSLLITDAFNATYQQARRRTRDEKLMSVYPA</sequence>
<accession>A0ABQ8SS91</accession>
<dbReference type="InterPro" id="IPR035639">
    <property type="entry name" value="CPSF2_MBL"/>
</dbReference>
<proteinExistence type="inferred from homology"/>
<keyword evidence="1" id="KW-0694">RNA-binding</keyword>
<dbReference type="CDD" id="cd16293">
    <property type="entry name" value="CPSF2-like_MBL-fold"/>
    <property type="match status" value="1"/>
</dbReference>
<dbReference type="Proteomes" id="UP001148838">
    <property type="component" value="Unassembled WGS sequence"/>
</dbReference>
<name>A0ABQ8SS91_PERAM</name>
<comment type="caution">
    <text evidence="3">The sequence shown here is derived from an EMBL/GenBank/DDBJ whole genome shotgun (WGS) entry which is preliminary data.</text>
</comment>
<reference evidence="3 4" key="1">
    <citation type="journal article" date="2022" name="Allergy">
        <title>Genome assembly and annotation of Periplaneta americana reveal a comprehensive cockroach allergen profile.</title>
        <authorList>
            <person name="Wang L."/>
            <person name="Xiong Q."/>
            <person name="Saelim N."/>
            <person name="Wang L."/>
            <person name="Nong W."/>
            <person name="Wan A.T."/>
            <person name="Shi M."/>
            <person name="Liu X."/>
            <person name="Cao Q."/>
            <person name="Hui J.H.L."/>
            <person name="Sookrung N."/>
            <person name="Leung T.F."/>
            <person name="Tungtrongchitr A."/>
            <person name="Tsui S.K.W."/>
        </authorList>
    </citation>
    <scope>NUCLEOTIDE SEQUENCE [LARGE SCALE GENOMIC DNA]</scope>
    <source>
        <strain evidence="3">PWHHKU_190912</strain>
    </source>
</reference>
<dbReference type="SUPFAM" id="SSF56281">
    <property type="entry name" value="Metallo-hydrolase/oxidoreductase"/>
    <property type="match status" value="1"/>
</dbReference>
<protein>
    <recommendedName>
        <fullName evidence="1">Cleavage and polyadenylation specificity factor subunit 2</fullName>
    </recommendedName>
    <alternativeName>
        <fullName evidence="1">Cleavage and polyadenylation specificity factor 100 kDa subunit</fullName>
    </alternativeName>
</protein>
<dbReference type="InterPro" id="IPR036866">
    <property type="entry name" value="RibonucZ/Hydroxyglut_hydro"/>
</dbReference>
<dbReference type="EMBL" id="JAJSOF020000021">
    <property type="protein sequence ID" value="KAJ4436591.1"/>
    <property type="molecule type" value="Genomic_DNA"/>
</dbReference>
<gene>
    <name evidence="3" type="ORF">ANN_16624</name>
</gene>
<dbReference type="InterPro" id="IPR001279">
    <property type="entry name" value="Metallo-B-lactamas"/>
</dbReference>